<name>A0ACA9Y8P7_9ASCO</name>
<evidence type="ECO:0000313" key="1">
    <source>
        <dbReference type="EMBL" id="CAH6721399.1"/>
    </source>
</evidence>
<reference evidence="1" key="1">
    <citation type="submission" date="2022-06" db="EMBL/GenBank/DDBJ databases">
        <authorList>
            <person name="Legras J.-L."/>
            <person name="Devillers H."/>
            <person name="Grondin C."/>
        </authorList>
    </citation>
    <scope>NUCLEOTIDE SEQUENCE</scope>
    <source>
        <strain evidence="1">CLIB 1444</strain>
    </source>
</reference>
<proteinExistence type="predicted"/>
<organism evidence="1 2">
    <name type="scientific">[Candida] jaroonii</name>
    <dbReference type="NCBI Taxonomy" id="467808"/>
    <lineage>
        <taxon>Eukaryota</taxon>
        <taxon>Fungi</taxon>
        <taxon>Dikarya</taxon>
        <taxon>Ascomycota</taxon>
        <taxon>Saccharomycotina</taxon>
        <taxon>Pichiomycetes</taxon>
        <taxon>Debaryomycetaceae</taxon>
        <taxon>Yamadazyma</taxon>
    </lineage>
</organism>
<keyword evidence="2" id="KW-1185">Reference proteome</keyword>
<gene>
    <name evidence="1" type="ORF">CLIB1444_06S01244</name>
</gene>
<dbReference type="EMBL" id="CALSDN010000006">
    <property type="protein sequence ID" value="CAH6721399.1"/>
    <property type="molecule type" value="Genomic_DNA"/>
</dbReference>
<sequence length="223" mass="26242">MGTIEEYESLKTELIKFQSKLQSYNVSKKEEIETSKKNYLSNLRMLKNEEIELLRNIEDLNNKQQQIQLDYKADSGKLATNENMINNLKIQQQNFINEKSTLEEDNNFLQQKIDELNDIIDKTRDELILNGRTDVEEVIKYQKYLGLSVQRLSDGILRFIFINIDSNDLDREFFIDIQIDEVCRIVNSEPRIDMAYVEDPLTSNDAFKKILKTARQLFKDTLA</sequence>
<comment type="caution">
    <text evidence="1">The sequence shown here is derived from an EMBL/GenBank/DDBJ whole genome shotgun (WGS) entry which is preliminary data.</text>
</comment>
<dbReference type="Proteomes" id="UP001152531">
    <property type="component" value="Unassembled WGS sequence"/>
</dbReference>
<protein>
    <submittedName>
        <fullName evidence="1">Probable kinetochore protein Spc25p</fullName>
    </submittedName>
</protein>
<accession>A0ACA9Y8P7</accession>
<evidence type="ECO:0000313" key="2">
    <source>
        <dbReference type="Proteomes" id="UP001152531"/>
    </source>
</evidence>